<evidence type="ECO:0000313" key="2">
    <source>
        <dbReference type="EMBL" id="XCC61502.1"/>
    </source>
</evidence>
<dbReference type="RefSeq" id="WP_353422955.1">
    <property type="nucleotide sequence ID" value="NZ_CP117826.1"/>
</dbReference>
<dbReference type="Gene3D" id="1.10.150.570">
    <property type="entry name" value="GidA associated domain, C-terminal subdomain"/>
    <property type="match status" value="1"/>
</dbReference>
<evidence type="ECO:0000259" key="1">
    <source>
        <dbReference type="Pfam" id="PF13932"/>
    </source>
</evidence>
<dbReference type="InterPro" id="IPR044920">
    <property type="entry name" value="MnmG_C_subdom_sf"/>
</dbReference>
<dbReference type="EMBL" id="CP117826">
    <property type="protein sequence ID" value="XCC61502.1"/>
    <property type="molecule type" value="Genomic_DNA"/>
</dbReference>
<accession>A0AAU8A655</accession>
<dbReference type="AlphaFoldDB" id="A0AAU8A655"/>
<dbReference type="InterPro" id="IPR026904">
    <property type="entry name" value="MnmG_C"/>
</dbReference>
<reference evidence="2" key="1">
    <citation type="submission" date="2023-02" db="EMBL/GenBank/DDBJ databases">
        <title>Gut commensal Christensenella minuta modulates host metabolism via a new class of secondary bile acids.</title>
        <authorList>
            <person name="Liu C."/>
        </authorList>
    </citation>
    <scope>NUCLEOTIDE SEQUENCE</scope>
    <source>
        <strain evidence="2">CA70</strain>
    </source>
</reference>
<proteinExistence type="predicted"/>
<name>A0AAU8A655_9FIRM</name>
<organism evidence="2">
    <name type="scientific">Christensenella massiliensis</name>
    <dbReference type="NCBI Taxonomy" id="1805714"/>
    <lineage>
        <taxon>Bacteria</taxon>
        <taxon>Bacillati</taxon>
        <taxon>Bacillota</taxon>
        <taxon>Clostridia</taxon>
        <taxon>Christensenellales</taxon>
        <taxon>Christensenellaceae</taxon>
        <taxon>Christensenella</taxon>
    </lineage>
</organism>
<protein>
    <recommendedName>
        <fullName evidence="1">tRNA uridine 5-carboxymethylaminomethyl modification enzyme MnmG C-terminal domain-containing protein</fullName>
    </recommendedName>
</protein>
<gene>
    <name evidence="2" type="ORF">PUP29_08155</name>
</gene>
<dbReference type="Pfam" id="PF13932">
    <property type="entry name" value="SAM_GIDA_C"/>
    <property type="match status" value="1"/>
</dbReference>
<feature type="domain" description="tRNA uridine 5-carboxymethylaminomethyl modification enzyme MnmG C-terminal" evidence="1">
    <location>
        <begin position="18"/>
        <end position="36"/>
    </location>
</feature>
<sequence>MKFPLLRETEQSGLCDDVGQATRISGVSPADISVLLVYLTGQGK</sequence>